<feature type="domain" description="DUF569" evidence="2">
    <location>
        <begin position="281"/>
        <end position="422"/>
    </location>
</feature>
<feature type="domain" description="DUF569" evidence="3">
    <location>
        <begin position="487"/>
        <end position="564"/>
    </location>
</feature>
<organism evidence="4">
    <name type="scientific">Salix viminalis</name>
    <name type="common">Common osier</name>
    <name type="synonym">Basket willow</name>
    <dbReference type="NCBI Taxonomy" id="40686"/>
    <lineage>
        <taxon>Eukaryota</taxon>
        <taxon>Viridiplantae</taxon>
        <taxon>Streptophyta</taxon>
        <taxon>Embryophyta</taxon>
        <taxon>Tracheophyta</taxon>
        <taxon>Spermatophyta</taxon>
        <taxon>Magnoliopsida</taxon>
        <taxon>eudicotyledons</taxon>
        <taxon>Gunneridae</taxon>
        <taxon>Pentapetalae</taxon>
        <taxon>rosids</taxon>
        <taxon>fabids</taxon>
        <taxon>Malpighiales</taxon>
        <taxon>Salicaceae</taxon>
        <taxon>Saliceae</taxon>
        <taxon>Salix</taxon>
    </lineage>
</organism>
<dbReference type="Pfam" id="PF04601">
    <property type="entry name" value="DUF569"/>
    <property type="match status" value="2"/>
</dbReference>
<dbReference type="InterPro" id="IPR054726">
    <property type="entry name" value="Ubiq_DUF569-assoc"/>
</dbReference>
<dbReference type="CDD" id="cd23340">
    <property type="entry name" value="beta-trefoil_FSCN_ACP-like"/>
    <property type="match status" value="2"/>
</dbReference>
<gene>
    <name evidence="4" type="ORF">SVIM_LOCUS15262</name>
</gene>
<feature type="domain" description="DUF569" evidence="2">
    <location>
        <begin position="58"/>
        <end position="194"/>
    </location>
</feature>
<dbReference type="InterPro" id="IPR008999">
    <property type="entry name" value="Actin-crosslinking"/>
</dbReference>
<evidence type="ECO:0008006" key="5">
    <source>
        <dbReference type="Google" id="ProtNLM"/>
    </source>
</evidence>
<reference evidence="4" key="1">
    <citation type="submission" date="2019-03" db="EMBL/GenBank/DDBJ databases">
        <authorList>
            <person name="Mank J."/>
            <person name="Almeida P."/>
        </authorList>
    </citation>
    <scope>NUCLEOTIDE SEQUENCE</scope>
    <source>
        <strain evidence="4">78183</strain>
    </source>
</reference>
<feature type="compositionally biased region" description="Polar residues" evidence="1">
    <location>
        <begin position="472"/>
        <end position="482"/>
    </location>
</feature>
<accession>A0A6N2K189</accession>
<dbReference type="PANTHER" id="PTHR31205">
    <property type="entry name" value="ACTIN CROSS-LINKING PROTEIN (DUF569)"/>
    <property type="match status" value="1"/>
</dbReference>
<dbReference type="Gene3D" id="2.80.10.50">
    <property type="match status" value="2"/>
</dbReference>
<proteinExistence type="predicted"/>
<dbReference type="EMBL" id="CAADRP010000003">
    <property type="protein sequence ID" value="VFU21620.1"/>
    <property type="molecule type" value="Genomic_DNA"/>
</dbReference>
<sequence>MKSTIKQWNLCPPSLEWRKISITNTLTFPSLFLESRAIHLLKSFNKKQKYAVVSGDLRVKLRSHLYKYLIADNDQESVRQTRHGISRKAVVWFVELVDGKSHVIRLKNCYGKYLTASDLPFLLGVTGKKILQTVPGNITDSWKMEWEPIRDGSQLQLKSWCGSFLRANGGAPPWRNAVTHDEPPTGSTQKWIFWDIEAVQAPENDSLVDYLSSMSSFSTVPDDVLVAISGDYNSSGPSSQSQLSIVPAARTPRLTMAKSMFPRLFSSPNNKTNSNHFRSGMDFFLKAKTVRLRSHHDKYLLAEDDEESVSQDRNGSPKTARWTVEPVPGSDSIIRLKSCYGKYLTASNQHFLLGMTGRKVLQTVPRRLDSSVEWEPVREGGQVKLKTRYGNFLRANGGLPPWRNSVTHDIPHRSATLDWILWDVDVVENRVLQSLTGHAHYLQKIVSHSDSLEFESTSPPSISIKSGDYLGQGSSDSNASSPRKSDGRTIYYHVADKSSVVDDDANEGCSMNFKGNGVDELTQKLKEDTGLEDIVVCTRSPLNGELYPLRLQLPPNNTDMHVILVQPSSKVYILFGTQKHASLKALGDSSATGYLFQQQKEATSKSALVIARADGR</sequence>
<name>A0A6N2K189_SALVM</name>
<dbReference type="SUPFAM" id="SSF50405">
    <property type="entry name" value="Actin-crosslinking proteins"/>
    <property type="match status" value="2"/>
</dbReference>
<dbReference type="FunFam" id="2.80.10.50:FF:000067">
    <property type="entry name" value="BnaC05g19630D protein"/>
    <property type="match status" value="2"/>
</dbReference>
<evidence type="ECO:0000256" key="1">
    <source>
        <dbReference type="SAM" id="MobiDB-lite"/>
    </source>
</evidence>
<dbReference type="Pfam" id="PF22932">
    <property type="entry name" value="Ubiq_DUF_assoc"/>
    <property type="match status" value="1"/>
</dbReference>
<feature type="region of interest" description="Disordered" evidence="1">
    <location>
        <begin position="456"/>
        <end position="486"/>
    </location>
</feature>
<evidence type="ECO:0000259" key="2">
    <source>
        <dbReference type="Pfam" id="PF04601"/>
    </source>
</evidence>
<protein>
    <recommendedName>
        <fullName evidence="5">DUF569 domain-containing protein</fullName>
    </recommendedName>
</protein>
<dbReference type="InterPro" id="IPR007679">
    <property type="entry name" value="DUF569"/>
</dbReference>
<dbReference type="AlphaFoldDB" id="A0A6N2K189"/>
<evidence type="ECO:0000259" key="3">
    <source>
        <dbReference type="Pfam" id="PF22932"/>
    </source>
</evidence>
<evidence type="ECO:0000313" key="4">
    <source>
        <dbReference type="EMBL" id="VFU21620.1"/>
    </source>
</evidence>
<feature type="region of interest" description="Disordered" evidence="1">
    <location>
        <begin position="303"/>
        <end position="324"/>
    </location>
</feature>
<dbReference type="PANTHER" id="PTHR31205:SF69">
    <property type="entry name" value="ACTIN CROSS-LINKING PROTEIN (DUF569)"/>
    <property type="match status" value="1"/>
</dbReference>